<comment type="caution">
    <text evidence="1">The sequence shown here is derived from an EMBL/GenBank/DDBJ whole genome shotgun (WGS) entry which is preliminary data.</text>
</comment>
<accession>A0A7J6BA70</accession>
<name>A0A7J6BA70_AMEME</name>
<dbReference type="AlphaFoldDB" id="A0A7J6BA70"/>
<keyword evidence="2" id="KW-1185">Reference proteome</keyword>
<organism evidence="1 2">
    <name type="scientific">Ameiurus melas</name>
    <name type="common">Black bullhead</name>
    <name type="synonym">Silurus melas</name>
    <dbReference type="NCBI Taxonomy" id="219545"/>
    <lineage>
        <taxon>Eukaryota</taxon>
        <taxon>Metazoa</taxon>
        <taxon>Chordata</taxon>
        <taxon>Craniata</taxon>
        <taxon>Vertebrata</taxon>
        <taxon>Euteleostomi</taxon>
        <taxon>Actinopterygii</taxon>
        <taxon>Neopterygii</taxon>
        <taxon>Teleostei</taxon>
        <taxon>Ostariophysi</taxon>
        <taxon>Siluriformes</taxon>
        <taxon>Ictaluridae</taxon>
        <taxon>Ameiurus</taxon>
    </lineage>
</organism>
<reference evidence="1 2" key="1">
    <citation type="submission" date="2020-02" db="EMBL/GenBank/DDBJ databases">
        <title>A chromosome-scale genome assembly of the black bullhead catfish (Ameiurus melas).</title>
        <authorList>
            <person name="Wen M."/>
            <person name="Zham M."/>
            <person name="Cabau C."/>
            <person name="Klopp C."/>
            <person name="Donnadieu C."/>
            <person name="Roques C."/>
            <person name="Bouchez O."/>
            <person name="Lampietro C."/>
            <person name="Jouanno E."/>
            <person name="Herpin A."/>
            <person name="Louis A."/>
            <person name="Berthelot C."/>
            <person name="Parey E."/>
            <person name="Roest-Crollius H."/>
            <person name="Braasch I."/>
            <person name="Postlethwait J."/>
            <person name="Robinson-Rechavi M."/>
            <person name="Echchiki A."/>
            <person name="Begum T."/>
            <person name="Montfort J."/>
            <person name="Schartl M."/>
            <person name="Bobe J."/>
            <person name="Guiguen Y."/>
        </authorList>
    </citation>
    <scope>NUCLEOTIDE SEQUENCE [LARGE SCALE GENOMIC DNA]</scope>
    <source>
        <strain evidence="1">M_S1</strain>
        <tissue evidence="1">Blood</tissue>
    </source>
</reference>
<evidence type="ECO:0000313" key="1">
    <source>
        <dbReference type="EMBL" id="KAF4091974.1"/>
    </source>
</evidence>
<dbReference type="EMBL" id="JAAGNN010000002">
    <property type="protein sequence ID" value="KAF4091974.1"/>
    <property type="molecule type" value="Genomic_DNA"/>
</dbReference>
<sequence>MINRSRRHFVILWRPRACEKIEAAPCSFLCFSGYLSELYSIPIGGKGPKNYLKSYGQSENYLKSGGQRENYLEDPFLLMASLPV</sequence>
<gene>
    <name evidence="1" type="ORF">AMELA_G00015760</name>
</gene>
<dbReference type="Proteomes" id="UP000593565">
    <property type="component" value="Unassembled WGS sequence"/>
</dbReference>
<evidence type="ECO:0000313" key="2">
    <source>
        <dbReference type="Proteomes" id="UP000593565"/>
    </source>
</evidence>
<proteinExistence type="predicted"/>
<protein>
    <submittedName>
        <fullName evidence="1">Uncharacterized protein</fullName>
    </submittedName>
</protein>